<keyword evidence="7" id="KW-0067">ATP-binding</keyword>
<dbReference type="GO" id="GO:0005829">
    <property type="term" value="C:cytosol"/>
    <property type="evidence" value="ECO:0007669"/>
    <property type="project" value="TreeGrafter"/>
</dbReference>
<feature type="region of interest" description="Disordered" evidence="12">
    <location>
        <begin position="443"/>
        <end position="491"/>
    </location>
</feature>
<dbReference type="Pfam" id="PF00069">
    <property type="entry name" value="Pkinase"/>
    <property type="match status" value="1"/>
</dbReference>
<protein>
    <recommendedName>
        <fullName evidence="2">non-specific serine/threonine protein kinase</fullName>
        <ecNumber evidence="2">2.7.11.1</ecNumber>
    </recommendedName>
    <alternativeName>
        <fullName evidence="9">Autophagy-related protein 1</fullName>
    </alternativeName>
</protein>
<evidence type="ECO:0000256" key="10">
    <source>
        <dbReference type="ARBA" id="ARBA00047899"/>
    </source>
</evidence>
<evidence type="ECO:0000256" key="9">
    <source>
        <dbReference type="ARBA" id="ARBA00030237"/>
    </source>
</evidence>
<feature type="compositionally biased region" description="Basic and acidic residues" evidence="12">
    <location>
        <begin position="476"/>
        <end position="485"/>
    </location>
</feature>
<comment type="catalytic activity">
    <reaction evidence="10">
        <text>L-threonyl-[protein] + ATP = O-phospho-L-threonyl-[protein] + ADP + H(+)</text>
        <dbReference type="Rhea" id="RHEA:46608"/>
        <dbReference type="Rhea" id="RHEA-COMP:11060"/>
        <dbReference type="Rhea" id="RHEA-COMP:11605"/>
        <dbReference type="ChEBI" id="CHEBI:15378"/>
        <dbReference type="ChEBI" id="CHEBI:30013"/>
        <dbReference type="ChEBI" id="CHEBI:30616"/>
        <dbReference type="ChEBI" id="CHEBI:61977"/>
        <dbReference type="ChEBI" id="CHEBI:456216"/>
        <dbReference type="EC" id="2.7.11.1"/>
    </reaction>
</comment>
<dbReference type="GO" id="GO:0004674">
    <property type="term" value="F:protein serine/threonine kinase activity"/>
    <property type="evidence" value="ECO:0007669"/>
    <property type="project" value="UniProtKB-KW"/>
</dbReference>
<evidence type="ECO:0000256" key="2">
    <source>
        <dbReference type="ARBA" id="ARBA00012513"/>
    </source>
</evidence>
<evidence type="ECO:0000256" key="11">
    <source>
        <dbReference type="ARBA" id="ARBA00048679"/>
    </source>
</evidence>
<keyword evidence="4" id="KW-0808">Transferase</keyword>
<dbReference type="Proteomes" id="UP001321760">
    <property type="component" value="Unassembled WGS sequence"/>
</dbReference>
<keyword evidence="5" id="KW-0547">Nucleotide-binding</keyword>
<dbReference type="GO" id="GO:0010506">
    <property type="term" value="P:regulation of autophagy"/>
    <property type="evidence" value="ECO:0007669"/>
    <property type="project" value="InterPro"/>
</dbReference>
<accession>A0AAV9GP14</accession>
<evidence type="ECO:0000256" key="1">
    <source>
        <dbReference type="ARBA" id="ARBA00004623"/>
    </source>
</evidence>
<dbReference type="PROSITE" id="PS50011">
    <property type="entry name" value="PROTEIN_KINASE_DOM"/>
    <property type="match status" value="1"/>
</dbReference>
<keyword evidence="8" id="KW-0653">Protein transport</keyword>
<reference evidence="14" key="2">
    <citation type="submission" date="2023-05" db="EMBL/GenBank/DDBJ databases">
        <authorList>
            <consortium name="Lawrence Berkeley National Laboratory"/>
            <person name="Steindorff A."/>
            <person name="Hensen N."/>
            <person name="Bonometti L."/>
            <person name="Westerberg I."/>
            <person name="Brannstrom I.O."/>
            <person name="Guillou S."/>
            <person name="Cros-Aarteil S."/>
            <person name="Calhoun S."/>
            <person name="Haridas S."/>
            <person name="Kuo A."/>
            <person name="Mondo S."/>
            <person name="Pangilinan J."/>
            <person name="Riley R."/>
            <person name="Labutti K."/>
            <person name="Andreopoulos B."/>
            <person name="Lipzen A."/>
            <person name="Chen C."/>
            <person name="Yanf M."/>
            <person name="Daum C."/>
            <person name="Ng V."/>
            <person name="Clum A."/>
            <person name="Ohm R."/>
            <person name="Martin F."/>
            <person name="Silar P."/>
            <person name="Natvig D."/>
            <person name="Lalanne C."/>
            <person name="Gautier V."/>
            <person name="Ament-Velasquez S.L."/>
            <person name="Kruys A."/>
            <person name="Hutchinson M.I."/>
            <person name="Powell A.J."/>
            <person name="Barry K."/>
            <person name="Miller A.N."/>
            <person name="Grigoriev I.V."/>
            <person name="Debuchy R."/>
            <person name="Gladieux P."/>
            <person name="Thoren M.H."/>
            <person name="Johannesson H."/>
        </authorList>
    </citation>
    <scope>NUCLEOTIDE SEQUENCE</scope>
    <source>
        <strain evidence="14">PSN243</strain>
    </source>
</reference>
<comment type="subcellular location">
    <subcellularLocation>
        <location evidence="1">Preautophagosomal structure membrane</location>
        <topology evidence="1">Peripheral membrane protein</topology>
    </subcellularLocation>
</comment>
<evidence type="ECO:0000313" key="14">
    <source>
        <dbReference type="EMBL" id="KAK4449682.1"/>
    </source>
</evidence>
<dbReference type="GO" id="GO:0015031">
    <property type="term" value="P:protein transport"/>
    <property type="evidence" value="ECO:0007669"/>
    <property type="project" value="UniProtKB-KW"/>
</dbReference>
<dbReference type="GO" id="GO:0034045">
    <property type="term" value="C:phagophore assembly site membrane"/>
    <property type="evidence" value="ECO:0007669"/>
    <property type="project" value="UniProtKB-SubCell"/>
</dbReference>
<feature type="domain" description="Protein kinase" evidence="13">
    <location>
        <begin position="147"/>
        <end position="421"/>
    </location>
</feature>
<dbReference type="GO" id="GO:0005776">
    <property type="term" value="C:autophagosome"/>
    <property type="evidence" value="ECO:0007669"/>
    <property type="project" value="TreeGrafter"/>
</dbReference>
<evidence type="ECO:0000313" key="15">
    <source>
        <dbReference type="Proteomes" id="UP001321760"/>
    </source>
</evidence>
<evidence type="ECO:0000259" key="13">
    <source>
        <dbReference type="PROSITE" id="PS50011"/>
    </source>
</evidence>
<comment type="catalytic activity">
    <reaction evidence="11">
        <text>L-seryl-[protein] + ATP = O-phospho-L-seryl-[protein] + ADP + H(+)</text>
        <dbReference type="Rhea" id="RHEA:17989"/>
        <dbReference type="Rhea" id="RHEA-COMP:9863"/>
        <dbReference type="Rhea" id="RHEA-COMP:11604"/>
        <dbReference type="ChEBI" id="CHEBI:15378"/>
        <dbReference type="ChEBI" id="CHEBI:29999"/>
        <dbReference type="ChEBI" id="CHEBI:30616"/>
        <dbReference type="ChEBI" id="CHEBI:83421"/>
        <dbReference type="ChEBI" id="CHEBI:456216"/>
        <dbReference type="EC" id="2.7.11.1"/>
    </reaction>
</comment>
<dbReference type="AlphaFoldDB" id="A0AAV9GP14"/>
<evidence type="ECO:0000256" key="5">
    <source>
        <dbReference type="ARBA" id="ARBA00022741"/>
    </source>
</evidence>
<dbReference type="GO" id="GO:0005524">
    <property type="term" value="F:ATP binding"/>
    <property type="evidence" value="ECO:0007669"/>
    <property type="project" value="UniProtKB-KW"/>
</dbReference>
<keyword evidence="15" id="KW-1185">Reference proteome</keyword>
<keyword evidence="6 14" id="KW-0418">Kinase</keyword>
<dbReference type="InterPro" id="IPR011009">
    <property type="entry name" value="Kinase-like_dom_sf"/>
</dbReference>
<evidence type="ECO:0000256" key="6">
    <source>
        <dbReference type="ARBA" id="ARBA00022777"/>
    </source>
</evidence>
<evidence type="ECO:0000256" key="8">
    <source>
        <dbReference type="ARBA" id="ARBA00022927"/>
    </source>
</evidence>
<evidence type="ECO:0000256" key="12">
    <source>
        <dbReference type="SAM" id="MobiDB-lite"/>
    </source>
</evidence>
<reference evidence="14" key="1">
    <citation type="journal article" date="2023" name="Mol. Phylogenet. Evol.">
        <title>Genome-scale phylogeny and comparative genomics of the fungal order Sordariales.</title>
        <authorList>
            <person name="Hensen N."/>
            <person name="Bonometti L."/>
            <person name="Westerberg I."/>
            <person name="Brannstrom I.O."/>
            <person name="Guillou S."/>
            <person name="Cros-Aarteil S."/>
            <person name="Calhoun S."/>
            <person name="Haridas S."/>
            <person name="Kuo A."/>
            <person name="Mondo S."/>
            <person name="Pangilinan J."/>
            <person name="Riley R."/>
            <person name="LaButti K."/>
            <person name="Andreopoulos B."/>
            <person name="Lipzen A."/>
            <person name="Chen C."/>
            <person name="Yan M."/>
            <person name="Daum C."/>
            <person name="Ng V."/>
            <person name="Clum A."/>
            <person name="Steindorff A."/>
            <person name="Ohm R.A."/>
            <person name="Martin F."/>
            <person name="Silar P."/>
            <person name="Natvig D.O."/>
            <person name="Lalanne C."/>
            <person name="Gautier V."/>
            <person name="Ament-Velasquez S.L."/>
            <person name="Kruys A."/>
            <person name="Hutchinson M.I."/>
            <person name="Powell A.J."/>
            <person name="Barry K."/>
            <person name="Miller A.N."/>
            <person name="Grigoriev I.V."/>
            <person name="Debuchy R."/>
            <person name="Gladieux P."/>
            <person name="Hiltunen Thoren M."/>
            <person name="Johannesson H."/>
        </authorList>
    </citation>
    <scope>NUCLEOTIDE SEQUENCE</scope>
    <source>
        <strain evidence="14">PSN243</strain>
    </source>
</reference>
<keyword evidence="3" id="KW-0723">Serine/threonine-protein kinase</keyword>
<evidence type="ECO:0000256" key="3">
    <source>
        <dbReference type="ARBA" id="ARBA00022527"/>
    </source>
</evidence>
<dbReference type="PANTHER" id="PTHR24348">
    <property type="entry name" value="SERINE/THREONINE-PROTEIN KINASE UNC-51-RELATED"/>
    <property type="match status" value="1"/>
</dbReference>
<proteinExistence type="predicted"/>
<dbReference type="InterPro" id="IPR045269">
    <property type="entry name" value="Atg1-like"/>
</dbReference>
<dbReference type="SUPFAM" id="SSF56112">
    <property type="entry name" value="Protein kinase-like (PK-like)"/>
    <property type="match status" value="1"/>
</dbReference>
<organism evidence="14 15">
    <name type="scientific">Podospora aff. communis PSN243</name>
    <dbReference type="NCBI Taxonomy" id="3040156"/>
    <lineage>
        <taxon>Eukaryota</taxon>
        <taxon>Fungi</taxon>
        <taxon>Dikarya</taxon>
        <taxon>Ascomycota</taxon>
        <taxon>Pezizomycotina</taxon>
        <taxon>Sordariomycetes</taxon>
        <taxon>Sordariomycetidae</taxon>
        <taxon>Sordariales</taxon>
        <taxon>Podosporaceae</taxon>
        <taxon>Podospora</taxon>
    </lineage>
</organism>
<dbReference type="Gene3D" id="1.10.510.10">
    <property type="entry name" value="Transferase(Phosphotransferase) domain 1"/>
    <property type="match status" value="1"/>
</dbReference>
<name>A0AAV9GP14_9PEZI</name>
<comment type="caution">
    <text evidence="14">The sequence shown here is derived from an EMBL/GenBank/DDBJ whole genome shotgun (WGS) entry which is preliminary data.</text>
</comment>
<gene>
    <name evidence="14" type="ORF">QBC34DRAFT_438116</name>
</gene>
<feature type="compositionally biased region" description="Polar residues" evidence="12">
    <location>
        <begin position="447"/>
        <end position="457"/>
    </location>
</feature>
<dbReference type="PANTHER" id="PTHR24348:SF22">
    <property type="entry name" value="NON-SPECIFIC SERINE_THREONINE PROTEIN KINASE"/>
    <property type="match status" value="1"/>
</dbReference>
<dbReference type="EMBL" id="MU865936">
    <property type="protein sequence ID" value="KAK4449682.1"/>
    <property type="molecule type" value="Genomic_DNA"/>
</dbReference>
<evidence type="ECO:0000256" key="7">
    <source>
        <dbReference type="ARBA" id="ARBA00022840"/>
    </source>
</evidence>
<dbReference type="EC" id="2.7.11.1" evidence="2"/>
<keyword evidence="8" id="KW-0813">Transport</keyword>
<evidence type="ECO:0000256" key="4">
    <source>
        <dbReference type="ARBA" id="ARBA00022679"/>
    </source>
</evidence>
<dbReference type="InterPro" id="IPR000719">
    <property type="entry name" value="Prot_kinase_dom"/>
</dbReference>
<dbReference type="GO" id="GO:0000045">
    <property type="term" value="P:autophagosome assembly"/>
    <property type="evidence" value="ECO:0007669"/>
    <property type="project" value="TreeGrafter"/>
</dbReference>
<sequence>MPSQTITNYCAPRLTQQIPISSRLFMSPRVPSTQWTMGKKDNVLDEHKYGDEQERYGNASYGCQGPARNYYDSGLSEDEADGGPVQAIEDAPLFKFLDPLARRDNDFGGVHSPEPSSYAIPSETAVSDEVLELKLADVSATEDIGKWQRSRRLGEGGFGTVWLQRSGPLKRAVKSINLATAYNSRRGLEPAIRELEILAIFSREDSPNFFVQLFGWWWDSHGYLHIAMEYCKLGDLRTYLRRHPTMRKDDVRQLAHQVVSALCSMHSAGYAHRNLKPANILIKAAPPKSGWHFALCDFGLSRHVKGESKFTGFLGTEKYMAPEIRGYPFSGDPREADPKVADMWSLGVTLFEALTGSSPFVGIKSLVDYQKSRKDADSSFRGHRLRRVRASAHATDFVVKHLKPEPSDRLTALTALEHPWLLGDFPSVPLRDWGAAVKNNPDKETEALNQPDNSTSVPPDAAVDISSASGLWTATPRKESARKEPPGIVEE</sequence>